<gene>
    <name evidence="1" type="ORF">RPERSI_LOCUS17754</name>
</gene>
<accession>A0ACA9R942</accession>
<reference evidence="1" key="1">
    <citation type="submission" date="2021-06" db="EMBL/GenBank/DDBJ databases">
        <authorList>
            <person name="Kallberg Y."/>
            <person name="Tangrot J."/>
            <person name="Rosling A."/>
        </authorList>
    </citation>
    <scope>NUCLEOTIDE SEQUENCE</scope>
    <source>
        <strain evidence="1">MA461A</strain>
    </source>
</reference>
<comment type="caution">
    <text evidence="1">The sequence shown here is derived from an EMBL/GenBank/DDBJ whole genome shotgun (WGS) entry which is preliminary data.</text>
</comment>
<feature type="non-terminal residue" evidence="1">
    <location>
        <position position="1"/>
    </location>
</feature>
<evidence type="ECO:0000313" key="1">
    <source>
        <dbReference type="EMBL" id="CAG8782149.1"/>
    </source>
</evidence>
<sequence length="411" mass="46959">IKFTDEGDVELITVELTDEIESIQDNKKKISLSSESEVRDSDEYNSELEKIKFRIEVTDTGPGIDPDFMCHMCRPFSQEDSSLRRKFEGTGLGLSIVKEVESNVGEGSKFSFILELPLSQRWDSLVPCQFPFDHQFLLLSYEKQSQLISYSQSLSFAVLKSENTEFLRRITHYLDQWEFKYRLIKKEELKAEFEKEHVDVVILNDSLSDLEWFLDEFVQCYKPVKGIKEGGDENVGREHKDEKKQRIVFFSTIEDYQNAENILQKYKVRFAPAGPVKILTAITKVIESLLSPTSENVCVIKEEPAVCNYVQTQETCLGSELLFSPSMYGSAADMTEEFPIGVTEKAIAASVSSVGDVTTSTEHTEVKSIKEQLSEVEEIYEKTLLKKGKEKETEENKSLKDISFLVVEDNK</sequence>
<protein>
    <submittedName>
        <fullName evidence="1">26585_t:CDS:1</fullName>
    </submittedName>
</protein>
<dbReference type="EMBL" id="CAJVQC010045908">
    <property type="protein sequence ID" value="CAG8782149.1"/>
    <property type="molecule type" value="Genomic_DNA"/>
</dbReference>
<organism evidence="1 2">
    <name type="scientific">Racocetra persica</name>
    <dbReference type="NCBI Taxonomy" id="160502"/>
    <lineage>
        <taxon>Eukaryota</taxon>
        <taxon>Fungi</taxon>
        <taxon>Fungi incertae sedis</taxon>
        <taxon>Mucoromycota</taxon>
        <taxon>Glomeromycotina</taxon>
        <taxon>Glomeromycetes</taxon>
        <taxon>Diversisporales</taxon>
        <taxon>Gigasporaceae</taxon>
        <taxon>Racocetra</taxon>
    </lineage>
</organism>
<keyword evidence="2" id="KW-1185">Reference proteome</keyword>
<feature type="non-terminal residue" evidence="1">
    <location>
        <position position="411"/>
    </location>
</feature>
<dbReference type="Proteomes" id="UP000789920">
    <property type="component" value="Unassembled WGS sequence"/>
</dbReference>
<evidence type="ECO:0000313" key="2">
    <source>
        <dbReference type="Proteomes" id="UP000789920"/>
    </source>
</evidence>
<proteinExistence type="predicted"/>
<name>A0ACA9R942_9GLOM</name>